<proteinExistence type="predicted"/>
<evidence type="ECO:0000313" key="3">
    <source>
        <dbReference type="WBParaSite" id="SBAD_0000768801-mRNA-1"/>
    </source>
</evidence>
<sequence>MSDDINVRTSAVGNGNKLAMDRKTAVRPILIDQRAKRGRRFAVDCRLIVAVVAIVDNRSHSIFYLSVLDFTLTNARCQAHAASKFSRPRSTITNRLSSTNIDTCVRDEQTTAEVVQKDEAPSARTFLTHYGGNNERGRRLKPFRPPEPAGTRQLIVLS</sequence>
<dbReference type="AlphaFoldDB" id="A0A183IUW3"/>
<organism evidence="3">
    <name type="scientific">Soboliphyme baturini</name>
    <dbReference type="NCBI Taxonomy" id="241478"/>
    <lineage>
        <taxon>Eukaryota</taxon>
        <taxon>Metazoa</taxon>
        <taxon>Ecdysozoa</taxon>
        <taxon>Nematoda</taxon>
        <taxon>Enoplea</taxon>
        <taxon>Dorylaimia</taxon>
        <taxon>Dioctophymatida</taxon>
        <taxon>Dioctophymatoidea</taxon>
        <taxon>Soboliphymatidae</taxon>
        <taxon>Soboliphyme</taxon>
    </lineage>
</organism>
<reference evidence="1 2" key="2">
    <citation type="submission" date="2018-11" db="EMBL/GenBank/DDBJ databases">
        <authorList>
            <consortium name="Pathogen Informatics"/>
        </authorList>
    </citation>
    <scope>NUCLEOTIDE SEQUENCE [LARGE SCALE GENOMIC DNA]</scope>
</reference>
<protein>
    <submittedName>
        <fullName evidence="3">HTH_Tnp_ISL3 domain-containing protein</fullName>
    </submittedName>
</protein>
<dbReference type="WBParaSite" id="SBAD_0000768801-mRNA-1">
    <property type="protein sequence ID" value="SBAD_0000768801-mRNA-1"/>
    <property type="gene ID" value="SBAD_0000768801"/>
</dbReference>
<name>A0A183IUW3_9BILA</name>
<reference evidence="3" key="1">
    <citation type="submission" date="2016-06" db="UniProtKB">
        <authorList>
            <consortium name="WormBaseParasite"/>
        </authorList>
    </citation>
    <scope>IDENTIFICATION</scope>
</reference>
<gene>
    <name evidence="1" type="ORF">SBAD_LOCUS7410</name>
</gene>
<evidence type="ECO:0000313" key="2">
    <source>
        <dbReference type="Proteomes" id="UP000270296"/>
    </source>
</evidence>
<keyword evidence="2" id="KW-1185">Reference proteome</keyword>
<dbReference type="EMBL" id="UZAM01010597">
    <property type="protein sequence ID" value="VDP13014.1"/>
    <property type="molecule type" value="Genomic_DNA"/>
</dbReference>
<evidence type="ECO:0000313" key="1">
    <source>
        <dbReference type="EMBL" id="VDP13014.1"/>
    </source>
</evidence>
<dbReference type="Proteomes" id="UP000270296">
    <property type="component" value="Unassembled WGS sequence"/>
</dbReference>
<accession>A0A183IUW3</accession>